<dbReference type="PANTHER" id="PTHR13237:SF9">
    <property type="entry name" value="NEUROGUIDIN"/>
    <property type="match status" value="1"/>
</dbReference>
<proteinExistence type="predicted"/>
<dbReference type="Pfam" id="PF04000">
    <property type="entry name" value="Sas10_Utp3"/>
    <property type="match status" value="1"/>
</dbReference>
<organism evidence="1 2">
    <name type="scientific">Forsythia ovata</name>
    <dbReference type="NCBI Taxonomy" id="205694"/>
    <lineage>
        <taxon>Eukaryota</taxon>
        <taxon>Viridiplantae</taxon>
        <taxon>Streptophyta</taxon>
        <taxon>Embryophyta</taxon>
        <taxon>Tracheophyta</taxon>
        <taxon>Spermatophyta</taxon>
        <taxon>Magnoliopsida</taxon>
        <taxon>eudicotyledons</taxon>
        <taxon>Gunneridae</taxon>
        <taxon>Pentapetalae</taxon>
        <taxon>asterids</taxon>
        <taxon>lamiids</taxon>
        <taxon>Lamiales</taxon>
        <taxon>Oleaceae</taxon>
        <taxon>Forsythieae</taxon>
        <taxon>Forsythia</taxon>
    </lineage>
</organism>
<accession>A0ABD1WIN2</accession>
<protein>
    <submittedName>
        <fullName evidence="1">Sas10/Utp3/C1D family</fullName>
    </submittedName>
</protein>
<dbReference type="InterPro" id="IPR007146">
    <property type="entry name" value="Sas10/Utp3/C1D"/>
</dbReference>
<name>A0ABD1WIN2_9LAMI</name>
<dbReference type="GO" id="GO:0005634">
    <property type="term" value="C:nucleus"/>
    <property type="evidence" value="ECO:0007669"/>
    <property type="project" value="UniProtKB-ARBA"/>
</dbReference>
<evidence type="ECO:0000313" key="1">
    <source>
        <dbReference type="EMBL" id="KAL2549325.1"/>
    </source>
</evidence>
<dbReference type="Proteomes" id="UP001604277">
    <property type="component" value="Unassembled WGS sequence"/>
</dbReference>
<dbReference type="PANTHER" id="PTHR13237">
    <property type="entry name" value="SOMETHING ABOUT SILENCING PROTEIN 10-RELATED"/>
    <property type="match status" value="1"/>
</dbReference>
<comment type="caution">
    <text evidence="1">The sequence shown here is derived from an EMBL/GenBank/DDBJ whole genome shotgun (WGS) entry which is preliminary data.</text>
</comment>
<reference evidence="2" key="1">
    <citation type="submission" date="2024-07" db="EMBL/GenBank/DDBJ databases">
        <title>Two chromosome-level genome assemblies of Korean endemic species Abeliophyllum distichum and Forsythia ovata (Oleaceae).</title>
        <authorList>
            <person name="Jang H."/>
        </authorList>
    </citation>
    <scope>NUCLEOTIDE SEQUENCE [LARGE SCALE GENOMIC DNA]</scope>
</reference>
<keyword evidence="2" id="KW-1185">Reference proteome</keyword>
<dbReference type="AlphaFoldDB" id="A0ABD1WIN2"/>
<evidence type="ECO:0000313" key="2">
    <source>
        <dbReference type="Proteomes" id="UP001604277"/>
    </source>
</evidence>
<sequence>MTAFLQNNKQHYDEMAFAEAPQLIAVLKEMKDGLDTATTKVQALTAEVKAENIRTADGISYLEAKHLLLLNYGQSLVYYLLRKAKGLLIQGHPIVQSLDEIRLYLEKICPIDKKLQYQIQKLTRVTATTDEKSGSTVKEADATQKTEDSLKYRPNPNLLVSKTNTISEASQSYLKDFLWGC</sequence>
<gene>
    <name evidence="1" type="ORF">Fot_10855</name>
</gene>
<dbReference type="EMBL" id="JBFOLJ010000003">
    <property type="protein sequence ID" value="KAL2549325.1"/>
    <property type="molecule type" value="Genomic_DNA"/>
</dbReference>